<dbReference type="eggNOG" id="COG1813">
    <property type="taxonomic scope" value="Bacteria"/>
</dbReference>
<keyword evidence="1" id="KW-0238">DNA-binding</keyword>
<keyword evidence="4" id="KW-1185">Reference proteome</keyword>
<dbReference type="CDD" id="cd00093">
    <property type="entry name" value="HTH_XRE"/>
    <property type="match status" value="1"/>
</dbReference>
<dbReference type="OrthoDB" id="962947at2"/>
<evidence type="ECO:0000259" key="2">
    <source>
        <dbReference type="PROSITE" id="PS50943"/>
    </source>
</evidence>
<dbReference type="HOGENOM" id="CLU_066192_4_7_10"/>
<organism evidence="3 4">
    <name type="scientific">Leadbetterella byssophila (strain DSM 17132 / JCM 16389 / KACC 11308 / NBRC 106382 / 4M15)</name>
    <dbReference type="NCBI Taxonomy" id="649349"/>
    <lineage>
        <taxon>Bacteria</taxon>
        <taxon>Pseudomonadati</taxon>
        <taxon>Bacteroidota</taxon>
        <taxon>Cytophagia</taxon>
        <taxon>Cytophagales</taxon>
        <taxon>Leadbetterellaceae</taxon>
        <taxon>Leadbetterella</taxon>
    </lineage>
</organism>
<proteinExistence type="predicted"/>
<dbReference type="AlphaFoldDB" id="E4RWL6"/>
<gene>
    <name evidence="3" type="ordered locus">Lbys_3299</name>
</gene>
<dbReference type="Pfam" id="PF01381">
    <property type="entry name" value="HTH_3"/>
    <property type="match status" value="1"/>
</dbReference>
<dbReference type="GO" id="GO:0003677">
    <property type="term" value="F:DNA binding"/>
    <property type="evidence" value="ECO:0007669"/>
    <property type="project" value="UniProtKB-KW"/>
</dbReference>
<dbReference type="InterPro" id="IPR049639">
    <property type="entry name" value="RstR"/>
</dbReference>
<dbReference type="EMBL" id="CP002305">
    <property type="protein sequence ID" value="ADQ18956.1"/>
    <property type="molecule type" value="Genomic_DNA"/>
</dbReference>
<reference key="1">
    <citation type="submission" date="2010-11" db="EMBL/GenBank/DDBJ databases">
        <title>The complete genome of Leadbetterella byssophila DSM 17132.</title>
        <authorList>
            <consortium name="US DOE Joint Genome Institute (JGI-PGF)"/>
            <person name="Lucas S."/>
            <person name="Copeland A."/>
            <person name="Lapidus A."/>
            <person name="Glavina del Rio T."/>
            <person name="Dalin E."/>
            <person name="Tice H."/>
            <person name="Bruce D."/>
            <person name="Goodwin L."/>
            <person name="Pitluck S."/>
            <person name="Kyrpides N."/>
            <person name="Mavromatis K."/>
            <person name="Ivanova N."/>
            <person name="Teshima H."/>
            <person name="Brettin T."/>
            <person name="Detter J.C."/>
            <person name="Han C."/>
            <person name="Tapia R."/>
            <person name="Land M."/>
            <person name="Hauser L."/>
            <person name="Markowitz V."/>
            <person name="Cheng J.-F."/>
            <person name="Hugenholtz P."/>
            <person name="Woyke T."/>
            <person name="Wu D."/>
            <person name="Tindall B."/>
            <person name="Pomrenke H.G."/>
            <person name="Brambilla E."/>
            <person name="Klenk H.-P."/>
            <person name="Eisen J.A."/>
        </authorList>
    </citation>
    <scope>NUCLEOTIDE SEQUENCE [LARGE SCALE GENOMIC DNA]</scope>
    <source>
        <strain>DSM 17132</strain>
    </source>
</reference>
<dbReference type="PANTHER" id="PTHR46558">
    <property type="entry name" value="TRACRIPTIONAL REGULATORY PROTEIN-RELATED-RELATED"/>
    <property type="match status" value="1"/>
</dbReference>
<sequence length="109" mass="12388">MDFGTTVADLRKEKGISQTDLAAQLGIHKNVLGRYERNEVFPSIDIARKIADILEVSLDYLTGKEDVQIDKITSQRILEVAKFEEADRNHIFSVIDAFIAKRKIQTILQ</sequence>
<dbReference type="SMART" id="SM00530">
    <property type="entry name" value="HTH_XRE"/>
    <property type="match status" value="1"/>
</dbReference>
<evidence type="ECO:0000313" key="4">
    <source>
        <dbReference type="Proteomes" id="UP000007435"/>
    </source>
</evidence>
<dbReference type="RefSeq" id="WP_013409981.1">
    <property type="nucleotide sequence ID" value="NC_014655.1"/>
</dbReference>
<accession>E4RWL6</accession>
<reference evidence="3 4" key="2">
    <citation type="journal article" date="2011" name="Stand. Genomic Sci.">
        <title>Complete genome sequence of Leadbetterella byssophila type strain (4M15).</title>
        <authorList>
            <person name="Abt B."/>
            <person name="Teshima H."/>
            <person name="Lucas S."/>
            <person name="Lapidus A."/>
            <person name="Del Rio T.G."/>
            <person name="Nolan M."/>
            <person name="Tice H."/>
            <person name="Cheng J.F."/>
            <person name="Pitluck S."/>
            <person name="Liolios K."/>
            <person name="Pagani I."/>
            <person name="Ivanova N."/>
            <person name="Mavromatis K."/>
            <person name="Pati A."/>
            <person name="Tapia R."/>
            <person name="Han C."/>
            <person name="Goodwin L."/>
            <person name="Chen A."/>
            <person name="Palaniappan K."/>
            <person name="Land M."/>
            <person name="Hauser L."/>
            <person name="Chang Y.J."/>
            <person name="Jeffries C.D."/>
            <person name="Rohde M."/>
            <person name="Goker M."/>
            <person name="Tindall B.J."/>
            <person name="Detter J.C."/>
            <person name="Woyke T."/>
            <person name="Bristow J."/>
            <person name="Eisen J.A."/>
            <person name="Markowitz V."/>
            <person name="Hugenholtz P."/>
            <person name="Klenk H.P."/>
            <person name="Kyrpides N.C."/>
        </authorList>
    </citation>
    <scope>NUCLEOTIDE SEQUENCE [LARGE SCALE GENOMIC DNA]</scope>
    <source>
        <strain evidence="4">DSM 17132 / JCM 16389 / KACC 11308 / NBRC 106382 / 4M15</strain>
    </source>
</reference>
<dbReference type="Proteomes" id="UP000007435">
    <property type="component" value="Chromosome"/>
</dbReference>
<evidence type="ECO:0000256" key="1">
    <source>
        <dbReference type="ARBA" id="ARBA00023125"/>
    </source>
</evidence>
<dbReference type="PANTHER" id="PTHR46558:SF13">
    <property type="entry name" value="HTH-TYPE TRANSCRIPTIONAL REGULATOR IMMR"/>
    <property type="match status" value="1"/>
</dbReference>
<dbReference type="Gene3D" id="1.10.260.40">
    <property type="entry name" value="lambda repressor-like DNA-binding domains"/>
    <property type="match status" value="1"/>
</dbReference>
<dbReference type="InterPro" id="IPR010982">
    <property type="entry name" value="Lambda_DNA-bd_dom_sf"/>
</dbReference>
<dbReference type="SUPFAM" id="SSF47413">
    <property type="entry name" value="lambda repressor-like DNA-binding domains"/>
    <property type="match status" value="1"/>
</dbReference>
<feature type="domain" description="HTH cro/C1-type" evidence="2">
    <location>
        <begin position="7"/>
        <end position="61"/>
    </location>
</feature>
<dbReference type="NCBIfam" id="NF041951">
    <property type="entry name" value="phage_RstR"/>
    <property type="match status" value="1"/>
</dbReference>
<dbReference type="InterPro" id="IPR001387">
    <property type="entry name" value="Cro/C1-type_HTH"/>
</dbReference>
<name>E4RWL6_LEAB4</name>
<evidence type="ECO:0000313" key="3">
    <source>
        <dbReference type="EMBL" id="ADQ18956.1"/>
    </source>
</evidence>
<dbReference type="KEGG" id="lby:Lbys_3299"/>
<protein>
    <submittedName>
        <fullName evidence="3">Helix-turn-helix domain protein</fullName>
    </submittedName>
</protein>
<dbReference type="PROSITE" id="PS50943">
    <property type="entry name" value="HTH_CROC1"/>
    <property type="match status" value="1"/>
</dbReference>